<dbReference type="InterPro" id="IPR001138">
    <property type="entry name" value="Zn2Cys6_DnaBD"/>
</dbReference>
<keyword evidence="2" id="KW-0479">Metal-binding</keyword>
<dbReference type="GO" id="GO:0006351">
    <property type="term" value="P:DNA-templated transcription"/>
    <property type="evidence" value="ECO:0007669"/>
    <property type="project" value="InterPro"/>
</dbReference>
<evidence type="ECO:0000256" key="3">
    <source>
        <dbReference type="ARBA" id="ARBA00023015"/>
    </source>
</evidence>
<dbReference type="PANTHER" id="PTHR31845">
    <property type="entry name" value="FINGER DOMAIN PROTEIN, PUTATIVE-RELATED"/>
    <property type="match status" value="1"/>
</dbReference>
<dbReference type="InterPro" id="IPR036864">
    <property type="entry name" value="Zn2-C6_fun-type_DNA-bd_sf"/>
</dbReference>
<comment type="caution">
    <text evidence="9">The sequence shown here is derived from an EMBL/GenBank/DDBJ whole genome shotgun (WGS) entry which is preliminary data.</text>
</comment>
<dbReference type="Pfam" id="PF04082">
    <property type="entry name" value="Fungal_trans"/>
    <property type="match status" value="1"/>
</dbReference>
<feature type="compositionally biased region" description="Low complexity" evidence="7">
    <location>
        <begin position="29"/>
        <end position="38"/>
    </location>
</feature>
<dbReference type="InterPro" id="IPR051089">
    <property type="entry name" value="prtT"/>
</dbReference>
<dbReference type="Gene3D" id="4.10.240.10">
    <property type="entry name" value="Zn(2)-C6 fungal-type DNA-binding domain"/>
    <property type="match status" value="1"/>
</dbReference>
<dbReference type="Pfam" id="PF00172">
    <property type="entry name" value="Zn_clus"/>
    <property type="match status" value="1"/>
</dbReference>
<reference evidence="9 10" key="1">
    <citation type="submission" date="2024-01" db="EMBL/GenBank/DDBJ databases">
        <title>A draft genome for a cacao thread blight-causing isolate of Paramarasmius palmivorus.</title>
        <authorList>
            <person name="Baruah I.K."/>
            <person name="Bukari Y."/>
            <person name="Amoako-Attah I."/>
            <person name="Meinhardt L.W."/>
            <person name="Bailey B.A."/>
            <person name="Cohen S.P."/>
        </authorList>
    </citation>
    <scope>NUCLEOTIDE SEQUENCE [LARGE SCALE GENOMIC DNA]</scope>
    <source>
        <strain evidence="9 10">GH-12</strain>
    </source>
</reference>
<dbReference type="GO" id="GO:0008270">
    <property type="term" value="F:zinc ion binding"/>
    <property type="evidence" value="ECO:0007669"/>
    <property type="project" value="InterPro"/>
</dbReference>
<dbReference type="Proteomes" id="UP001383192">
    <property type="component" value="Unassembled WGS sequence"/>
</dbReference>
<feature type="compositionally biased region" description="Basic and acidic residues" evidence="7">
    <location>
        <begin position="82"/>
        <end position="93"/>
    </location>
</feature>
<dbReference type="CDD" id="cd00067">
    <property type="entry name" value="GAL4"/>
    <property type="match status" value="1"/>
</dbReference>
<evidence type="ECO:0000256" key="6">
    <source>
        <dbReference type="ARBA" id="ARBA00023242"/>
    </source>
</evidence>
<proteinExistence type="predicted"/>
<evidence type="ECO:0000259" key="8">
    <source>
        <dbReference type="PROSITE" id="PS00463"/>
    </source>
</evidence>
<accession>A0AAW0CXR2</accession>
<evidence type="ECO:0000256" key="2">
    <source>
        <dbReference type="ARBA" id="ARBA00022723"/>
    </source>
</evidence>
<dbReference type="GO" id="GO:0000981">
    <property type="term" value="F:DNA-binding transcription factor activity, RNA polymerase II-specific"/>
    <property type="evidence" value="ECO:0007669"/>
    <property type="project" value="InterPro"/>
</dbReference>
<gene>
    <name evidence="9" type="ORF">VNI00_008220</name>
</gene>
<evidence type="ECO:0000256" key="7">
    <source>
        <dbReference type="SAM" id="MobiDB-lite"/>
    </source>
</evidence>
<keyword evidence="3" id="KW-0805">Transcription regulation</keyword>
<name>A0AAW0CXR2_9AGAR</name>
<keyword evidence="10" id="KW-1185">Reference proteome</keyword>
<keyword evidence="5" id="KW-0804">Transcription</keyword>
<keyword evidence="6" id="KW-0539">Nucleus</keyword>
<dbReference type="EMBL" id="JAYKXP010000028">
    <property type="protein sequence ID" value="KAK7043609.1"/>
    <property type="molecule type" value="Genomic_DNA"/>
</dbReference>
<evidence type="ECO:0000313" key="9">
    <source>
        <dbReference type="EMBL" id="KAK7043609.1"/>
    </source>
</evidence>
<evidence type="ECO:0000313" key="10">
    <source>
        <dbReference type="Proteomes" id="UP001383192"/>
    </source>
</evidence>
<dbReference type="GO" id="GO:0000976">
    <property type="term" value="F:transcription cis-regulatory region binding"/>
    <property type="evidence" value="ECO:0007669"/>
    <property type="project" value="TreeGrafter"/>
</dbReference>
<feature type="region of interest" description="Disordered" evidence="7">
    <location>
        <begin position="1"/>
        <end position="38"/>
    </location>
</feature>
<comment type="subcellular location">
    <subcellularLocation>
        <location evidence="1">Nucleus</location>
    </subcellularLocation>
</comment>
<evidence type="ECO:0000256" key="5">
    <source>
        <dbReference type="ARBA" id="ARBA00023163"/>
    </source>
</evidence>
<dbReference type="SUPFAM" id="SSF57701">
    <property type="entry name" value="Zn2/Cys6 DNA-binding domain"/>
    <property type="match status" value="1"/>
</dbReference>
<evidence type="ECO:0000256" key="1">
    <source>
        <dbReference type="ARBA" id="ARBA00004123"/>
    </source>
</evidence>
<dbReference type="SMART" id="SM00906">
    <property type="entry name" value="Fungal_trans"/>
    <property type="match status" value="1"/>
</dbReference>
<feature type="region of interest" description="Disordered" evidence="7">
    <location>
        <begin position="58"/>
        <end position="93"/>
    </location>
</feature>
<evidence type="ECO:0000256" key="4">
    <source>
        <dbReference type="ARBA" id="ARBA00023125"/>
    </source>
</evidence>
<feature type="domain" description="Zn(2)-C6 fungal-type" evidence="8">
    <location>
        <begin position="40"/>
        <end position="70"/>
    </location>
</feature>
<dbReference type="InterPro" id="IPR007219">
    <property type="entry name" value="XnlR_reg_dom"/>
</dbReference>
<protein>
    <recommendedName>
        <fullName evidence="8">Zn(2)-C6 fungal-type domain-containing protein</fullName>
    </recommendedName>
</protein>
<keyword evidence="4" id="KW-0238">DNA-binding</keyword>
<dbReference type="CDD" id="cd12148">
    <property type="entry name" value="fungal_TF_MHR"/>
    <property type="match status" value="1"/>
</dbReference>
<sequence length="678" mass="77034">MHHSSSRSHSYDIDSDSSGIAENTRPRRPTSAAPRPRTGACVHCKSLKVRCEFNPGENSCQRCQAGSMECVPRTRKKRKPAPTHEDLQERAHDQDAQIQALLLQFDKMKHAEKVERWIRTTMKGELGRSTEVAHKPKWNTHNMNSSELAVTSYYPPDPAQHYLNPPDIVKHCLLFPQDIARLFEIYFDKVNSFFSILDPELHTPEKLIWSSPFLFTVICAIASRYYTARPDIYMLAQEFARDAAGKALIEGQKSIEMCQAYLLLAVYPVPKKKWAEDRSWLLMGVAIRMAIELELDQPPPPDCDERQALNRTRTWLNCYCVDGSHAIQFGKLPMLRLDGYLARTSQNWYRSSLMNIAYDIHLCAYVQMIVIMARWRSLVADGGLKGDEIVSASLDTSEELAREIALWVAYYNDQYRLTPLITCAYRGYTTRMITAYLRLVVLATGFQHAYKSGITRNCDIFSKSIEAAKTVIQIMVDHLYPMGRLQYAMEANFLYVSFAAAYLVNLLRPKFLPLLDENQQDEIIRIVEGLIEVLRSKQVALDGRHTPALYSRFLSSLLAKYNIPPRERCFPTVDGTSIYPQYSAQRGSTPPNTYLWPEVYHNGTSQGIPNVSSSGPSEYTVYQQSGDADMDLSPNHFIKTVTQNASPSSFLNQSASQSWPHYATPQAPPWSSFQPFGG</sequence>
<dbReference type="PANTHER" id="PTHR31845:SF17">
    <property type="entry name" value="ZN(II)2CYS6 TRANSCRIPTION FACTOR (EUROFUNG)"/>
    <property type="match status" value="1"/>
</dbReference>
<dbReference type="AlphaFoldDB" id="A0AAW0CXR2"/>
<organism evidence="9 10">
    <name type="scientific">Paramarasmius palmivorus</name>
    <dbReference type="NCBI Taxonomy" id="297713"/>
    <lineage>
        <taxon>Eukaryota</taxon>
        <taxon>Fungi</taxon>
        <taxon>Dikarya</taxon>
        <taxon>Basidiomycota</taxon>
        <taxon>Agaricomycotina</taxon>
        <taxon>Agaricomycetes</taxon>
        <taxon>Agaricomycetidae</taxon>
        <taxon>Agaricales</taxon>
        <taxon>Marasmiineae</taxon>
        <taxon>Marasmiaceae</taxon>
        <taxon>Paramarasmius</taxon>
    </lineage>
</organism>
<dbReference type="GO" id="GO:0005634">
    <property type="term" value="C:nucleus"/>
    <property type="evidence" value="ECO:0007669"/>
    <property type="project" value="UniProtKB-SubCell"/>
</dbReference>
<dbReference type="PROSITE" id="PS00463">
    <property type="entry name" value="ZN2_CY6_FUNGAL_1"/>
    <property type="match status" value="1"/>
</dbReference>